<reference evidence="1 2" key="2">
    <citation type="submission" date="2013-09" db="EMBL/GenBank/DDBJ databases">
        <title>Whole genome comparison of six Crocosphaera watsonii strains with differing phenotypes.</title>
        <authorList>
            <person name="Bench S.R."/>
            <person name="Heller P."/>
            <person name="Frank I."/>
            <person name="Arciniega M."/>
            <person name="Shilova I.N."/>
            <person name="Zehr J.P."/>
        </authorList>
    </citation>
    <scope>NUCLEOTIDE SEQUENCE [LARGE SCALE GENOMIC DNA]</scope>
    <source>
        <strain evidence="1 2">WH 8502</strain>
    </source>
</reference>
<proteinExistence type="predicted"/>
<dbReference type="EMBL" id="CAQK01000480">
    <property type="protein sequence ID" value="CCQ51493.1"/>
    <property type="molecule type" value="Genomic_DNA"/>
</dbReference>
<dbReference type="Proteomes" id="UP000018348">
    <property type="component" value="Unassembled WGS sequence"/>
</dbReference>
<evidence type="ECO:0000313" key="1">
    <source>
        <dbReference type="EMBL" id="CCQ51493.1"/>
    </source>
</evidence>
<evidence type="ECO:0000313" key="2">
    <source>
        <dbReference type="Proteomes" id="UP000018348"/>
    </source>
</evidence>
<dbReference type="AlphaFoldDB" id="T2IEM7"/>
<comment type="caution">
    <text evidence="1">The sequence shown here is derived from an EMBL/GenBank/DDBJ whole genome shotgun (WGS) entry which is preliminary data.</text>
</comment>
<accession>T2IEM7</accession>
<name>T2IEM7_CROWT</name>
<protein>
    <submittedName>
        <fullName evidence="1">DNA primase</fullName>
    </submittedName>
</protein>
<organism evidence="1 2">
    <name type="scientific">Crocosphaera watsonii WH 8502</name>
    <dbReference type="NCBI Taxonomy" id="423474"/>
    <lineage>
        <taxon>Bacteria</taxon>
        <taxon>Bacillati</taxon>
        <taxon>Cyanobacteriota</taxon>
        <taxon>Cyanophyceae</taxon>
        <taxon>Oscillatoriophycideae</taxon>
        <taxon>Chroococcales</taxon>
        <taxon>Aphanothecaceae</taxon>
        <taxon>Crocosphaera</taxon>
    </lineage>
</organism>
<gene>
    <name evidence="1" type="ORF">CWATWH8502_2947</name>
</gene>
<sequence>MYNNYSEFCQSRVHSHLIFLNFKEVSGDEAYDLLLYSDKLPRRNDGRLNGKTLESYRFVENGGCYVSATDPETGEERL</sequence>
<reference evidence="1 2" key="1">
    <citation type="submission" date="2013-01" db="EMBL/GenBank/DDBJ databases">
        <authorList>
            <person name="Bench S."/>
        </authorList>
    </citation>
    <scope>NUCLEOTIDE SEQUENCE [LARGE SCALE GENOMIC DNA]</scope>
    <source>
        <strain evidence="1 2">WH 8502</strain>
    </source>
</reference>
<dbReference type="RefSeq" id="WP_021830774.1">
    <property type="nucleotide sequence ID" value="NZ_CAQK01000480.1"/>
</dbReference>